<sequence length="137" mass="14784">MCTLMGILSRDMAVQTFLEAACRGYEAVLLVEGQDELRSIFDRCTSPSSSELDEESNEITPLSTWTQNIYNLGERDIYTVKLQKASSSCPVISHSTLAIGTSAVESAQQSAPTASPGSFIRPPIGGPKAERSRVGLR</sequence>
<dbReference type="AlphaFoldDB" id="A0A6A5KGY9"/>
<proteinExistence type="predicted"/>
<protein>
    <submittedName>
        <fullName evidence="2">Uncharacterized protein</fullName>
    </submittedName>
</protein>
<feature type="compositionally biased region" description="Polar residues" evidence="1">
    <location>
        <begin position="103"/>
        <end position="116"/>
    </location>
</feature>
<feature type="compositionally biased region" description="Basic and acidic residues" evidence="1">
    <location>
        <begin position="128"/>
        <end position="137"/>
    </location>
</feature>
<keyword evidence="3" id="KW-1185">Reference proteome</keyword>
<evidence type="ECO:0000256" key="1">
    <source>
        <dbReference type="SAM" id="MobiDB-lite"/>
    </source>
</evidence>
<accession>A0A6A5KGY9</accession>
<organism evidence="2 3">
    <name type="scientific">Decorospora gaudefroyi</name>
    <dbReference type="NCBI Taxonomy" id="184978"/>
    <lineage>
        <taxon>Eukaryota</taxon>
        <taxon>Fungi</taxon>
        <taxon>Dikarya</taxon>
        <taxon>Ascomycota</taxon>
        <taxon>Pezizomycotina</taxon>
        <taxon>Dothideomycetes</taxon>
        <taxon>Pleosporomycetidae</taxon>
        <taxon>Pleosporales</taxon>
        <taxon>Pleosporineae</taxon>
        <taxon>Pleosporaceae</taxon>
        <taxon>Decorospora</taxon>
    </lineage>
</organism>
<feature type="region of interest" description="Disordered" evidence="1">
    <location>
        <begin position="103"/>
        <end position="137"/>
    </location>
</feature>
<evidence type="ECO:0000313" key="2">
    <source>
        <dbReference type="EMBL" id="KAF1837515.1"/>
    </source>
</evidence>
<reference evidence="2" key="1">
    <citation type="submission" date="2020-01" db="EMBL/GenBank/DDBJ databases">
        <authorList>
            <consortium name="DOE Joint Genome Institute"/>
            <person name="Haridas S."/>
            <person name="Albert R."/>
            <person name="Binder M."/>
            <person name="Bloem J."/>
            <person name="Labutti K."/>
            <person name="Salamov A."/>
            <person name="Andreopoulos B."/>
            <person name="Baker S.E."/>
            <person name="Barry K."/>
            <person name="Bills G."/>
            <person name="Bluhm B.H."/>
            <person name="Cannon C."/>
            <person name="Castanera R."/>
            <person name="Culley D.E."/>
            <person name="Daum C."/>
            <person name="Ezra D."/>
            <person name="Gonzalez J.B."/>
            <person name="Henrissat B."/>
            <person name="Kuo A."/>
            <person name="Liang C."/>
            <person name="Lipzen A."/>
            <person name="Lutzoni F."/>
            <person name="Magnuson J."/>
            <person name="Mondo S."/>
            <person name="Nolan M."/>
            <person name="Ohm R."/>
            <person name="Pangilinan J."/>
            <person name="Park H.-J."/>
            <person name="Ramirez L."/>
            <person name="Alfaro M."/>
            <person name="Sun H."/>
            <person name="Tritt A."/>
            <person name="Yoshinaga Y."/>
            <person name="Zwiers L.-H."/>
            <person name="Turgeon B.G."/>
            <person name="Goodwin S.B."/>
            <person name="Spatafora J.W."/>
            <person name="Crous P.W."/>
            <person name="Grigoriev I.V."/>
        </authorList>
    </citation>
    <scope>NUCLEOTIDE SEQUENCE</scope>
    <source>
        <strain evidence="2">P77</strain>
    </source>
</reference>
<dbReference type="EMBL" id="ML975261">
    <property type="protein sequence ID" value="KAF1837515.1"/>
    <property type="molecule type" value="Genomic_DNA"/>
</dbReference>
<evidence type="ECO:0000313" key="3">
    <source>
        <dbReference type="Proteomes" id="UP000800040"/>
    </source>
</evidence>
<name>A0A6A5KGY9_9PLEO</name>
<gene>
    <name evidence="2" type="ORF">BDW02DRAFT_130593</name>
</gene>
<dbReference type="Proteomes" id="UP000800040">
    <property type="component" value="Unassembled WGS sequence"/>
</dbReference>